<dbReference type="InterPro" id="IPR051257">
    <property type="entry name" value="Diverse_CBS-Domain"/>
</dbReference>
<accession>A0ABQ6A1G2</accession>
<dbReference type="SUPFAM" id="SSF54631">
    <property type="entry name" value="CBS-domain pair"/>
    <property type="match status" value="1"/>
</dbReference>
<feature type="domain" description="CBS" evidence="3">
    <location>
        <begin position="8"/>
        <end position="68"/>
    </location>
</feature>
<dbReference type="InterPro" id="IPR046342">
    <property type="entry name" value="CBS_dom_sf"/>
</dbReference>
<dbReference type="InterPro" id="IPR000644">
    <property type="entry name" value="CBS_dom"/>
</dbReference>
<reference evidence="5" key="1">
    <citation type="journal article" date="2019" name="Int. J. Syst. Evol. Microbiol.">
        <title>The Global Catalogue of Microorganisms (GCM) 10K type strain sequencing project: providing services to taxonomists for standard genome sequencing and annotation.</title>
        <authorList>
            <consortium name="The Broad Institute Genomics Platform"/>
            <consortium name="The Broad Institute Genome Sequencing Center for Infectious Disease"/>
            <person name="Wu L."/>
            <person name="Ma J."/>
        </authorList>
    </citation>
    <scope>NUCLEOTIDE SEQUENCE [LARGE SCALE GENOMIC DNA]</scope>
    <source>
        <strain evidence="5">NBRC 112502</strain>
    </source>
</reference>
<dbReference type="Gene3D" id="3.10.580.10">
    <property type="entry name" value="CBS-domain"/>
    <property type="match status" value="1"/>
</dbReference>
<dbReference type="CDD" id="cd04623">
    <property type="entry name" value="CBS_pair_bac_euk"/>
    <property type="match status" value="1"/>
</dbReference>
<dbReference type="Proteomes" id="UP001156641">
    <property type="component" value="Unassembled WGS sequence"/>
</dbReference>
<evidence type="ECO:0000313" key="5">
    <source>
        <dbReference type="Proteomes" id="UP001156641"/>
    </source>
</evidence>
<keyword evidence="1 2" id="KW-0129">CBS domain</keyword>
<feature type="domain" description="CBS" evidence="3">
    <location>
        <begin position="78"/>
        <end position="135"/>
    </location>
</feature>
<sequence length="145" mass="15586">METRVYSILKHKGSDVVTAVADQSISSLAAVLYAHRIGAAPVVDAGNKVIGIISERDIIRGIVEHGASVLTMPVSALMTKLVSVCTLEDRIGDVLEMITLNRTRHVPVIADGKLEGIISIGDVVKQLLEEAQFEVAALQNYITRP</sequence>
<keyword evidence="5" id="KW-1185">Reference proteome</keyword>
<evidence type="ECO:0000259" key="3">
    <source>
        <dbReference type="PROSITE" id="PS51371"/>
    </source>
</evidence>
<dbReference type="Pfam" id="PF00571">
    <property type="entry name" value="CBS"/>
    <property type="match status" value="2"/>
</dbReference>
<evidence type="ECO:0000256" key="2">
    <source>
        <dbReference type="PROSITE-ProRule" id="PRU00703"/>
    </source>
</evidence>
<organism evidence="4 5">
    <name type="scientific">Acidocella aquatica</name>
    <dbReference type="NCBI Taxonomy" id="1922313"/>
    <lineage>
        <taxon>Bacteria</taxon>
        <taxon>Pseudomonadati</taxon>
        <taxon>Pseudomonadota</taxon>
        <taxon>Alphaproteobacteria</taxon>
        <taxon>Acetobacterales</taxon>
        <taxon>Acidocellaceae</taxon>
        <taxon>Acidocella</taxon>
    </lineage>
</organism>
<gene>
    <name evidence="4" type="ORF">GCM10010909_06820</name>
</gene>
<dbReference type="InterPro" id="IPR044725">
    <property type="entry name" value="CBSX3_CBS_dom"/>
</dbReference>
<dbReference type="EMBL" id="BSOS01000007">
    <property type="protein sequence ID" value="GLR66004.1"/>
    <property type="molecule type" value="Genomic_DNA"/>
</dbReference>
<dbReference type="PANTHER" id="PTHR43080:SF2">
    <property type="entry name" value="CBS DOMAIN-CONTAINING PROTEIN"/>
    <property type="match status" value="1"/>
</dbReference>
<dbReference type="PROSITE" id="PS51371">
    <property type="entry name" value="CBS"/>
    <property type="match status" value="2"/>
</dbReference>
<dbReference type="PANTHER" id="PTHR43080">
    <property type="entry name" value="CBS DOMAIN-CONTAINING PROTEIN CBSX3, MITOCHONDRIAL"/>
    <property type="match status" value="1"/>
</dbReference>
<dbReference type="SMART" id="SM00116">
    <property type="entry name" value="CBS"/>
    <property type="match status" value="2"/>
</dbReference>
<proteinExistence type="predicted"/>
<comment type="caution">
    <text evidence="4">The sequence shown here is derived from an EMBL/GenBank/DDBJ whole genome shotgun (WGS) entry which is preliminary data.</text>
</comment>
<evidence type="ECO:0000256" key="1">
    <source>
        <dbReference type="ARBA" id="ARBA00023122"/>
    </source>
</evidence>
<protein>
    <submittedName>
        <fullName evidence="4">Signal transduction protein</fullName>
    </submittedName>
</protein>
<dbReference type="RefSeq" id="WP_284256564.1">
    <property type="nucleotide sequence ID" value="NZ_BSOS01000007.1"/>
</dbReference>
<name>A0ABQ6A1G2_9PROT</name>
<evidence type="ECO:0000313" key="4">
    <source>
        <dbReference type="EMBL" id="GLR66004.1"/>
    </source>
</evidence>